<dbReference type="Proteomes" id="UP000887565">
    <property type="component" value="Unplaced"/>
</dbReference>
<evidence type="ECO:0000313" key="1">
    <source>
        <dbReference type="Proteomes" id="UP000887565"/>
    </source>
</evidence>
<sequence length="48" mass="5467">MRDVGTLLMASCVSKSPCKSRNWTTSGAYICMEMEHHRKTKKFMLASN</sequence>
<proteinExistence type="predicted"/>
<evidence type="ECO:0000313" key="2">
    <source>
        <dbReference type="WBParaSite" id="nRc.2.0.1.t00608-RA"/>
    </source>
</evidence>
<dbReference type="AlphaFoldDB" id="A0A915HG68"/>
<reference evidence="2" key="1">
    <citation type="submission" date="2022-11" db="UniProtKB">
        <authorList>
            <consortium name="WormBaseParasite"/>
        </authorList>
    </citation>
    <scope>IDENTIFICATION</scope>
</reference>
<keyword evidence="1" id="KW-1185">Reference proteome</keyword>
<accession>A0A915HG68</accession>
<protein>
    <submittedName>
        <fullName evidence="2">Uncharacterized protein</fullName>
    </submittedName>
</protein>
<dbReference type="WBParaSite" id="nRc.2.0.1.t00608-RA">
    <property type="protein sequence ID" value="nRc.2.0.1.t00608-RA"/>
    <property type="gene ID" value="nRc.2.0.1.g00608"/>
</dbReference>
<name>A0A915HG68_ROMCU</name>
<organism evidence="1 2">
    <name type="scientific">Romanomermis culicivorax</name>
    <name type="common">Nematode worm</name>
    <dbReference type="NCBI Taxonomy" id="13658"/>
    <lineage>
        <taxon>Eukaryota</taxon>
        <taxon>Metazoa</taxon>
        <taxon>Ecdysozoa</taxon>
        <taxon>Nematoda</taxon>
        <taxon>Enoplea</taxon>
        <taxon>Dorylaimia</taxon>
        <taxon>Mermithida</taxon>
        <taxon>Mermithoidea</taxon>
        <taxon>Mermithidae</taxon>
        <taxon>Romanomermis</taxon>
    </lineage>
</organism>